<feature type="domain" description="Secretion system C-terminal sorting" evidence="2">
    <location>
        <begin position="64"/>
        <end position="142"/>
    </location>
</feature>
<proteinExistence type="predicted"/>
<reference evidence="3 4" key="1">
    <citation type="submission" date="2016-10" db="EMBL/GenBank/DDBJ databases">
        <authorList>
            <person name="de Groot N.N."/>
        </authorList>
    </citation>
    <scope>NUCLEOTIDE SEQUENCE [LARGE SCALE GENOMIC DNA]</scope>
    <source>
        <strain evidence="3 4">DSM 6793</strain>
    </source>
</reference>
<evidence type="ECO:0000259" key="2">
    <source>
        <dbReference type="Pfam" id="PF18962"/>
    </source>
</evidence>
<dbReference type="Proteomes" id="UP000199514">
    <property type="component" value="Unassembled WGS sequence"/>
</dbReference>
<gene>
    <name evidence="3" type="ORF">SAMN05421780_110123</name>
</gene>
<sequence>MQKLPYAFLFLGLIICLSAQKAQAQGAYKGGLGDGYAAAEMQITISPASSRPSLNNDFELSVSPIPASSTQNVRITLETSALQANTKSVSLALWQANGQKIWDKNLNIEQLQQGFGLENLAAGTYLLRLQIGQKQSSKTLIIK</sequence>
<protein>
    <submittedName>
        <fullName evidence="3">Por secretion system C-terminal sorting domain-containing protein</fullName>
    </submittedName>
</protein>
<feature type="chain" id="PRO_5011503895" evidence="1">
    <location>
        <begin position="25"/>
        <end position="143"/>
    </location>
</feature>
<accession>A0A1I1MC72</accession>
<feature type="signal peptide" evidence="1">
    <location>
        <begin position="1"/>
        <end position="24"/>
    </location>
</feature>
<keyword evidence="4" id="KW-1185">Reference proteome</keyword>
<dbReference type="AlphaFoldDB" id="A0A1I1MC72"/>
<organism evidence="3 4">
    <name type="scientific">Flexibacter flexilis DSM 6793</name>
    <dbReference type="NCBI Taxonomy" id="927664"/>
    <lineage>
        <taxon>Bacteria</taxon>
        <taxon>Pseudomonadati</taxon>
        <taxon>Bacteroidota</taxon>
        <taxon>Cytophagia</taxon>
        <taxon>Cytophagales</taxon>
        <taxon>Flexibacteraceae</taxon>
        <taxon>Flexibacter</taxon>
    </lineage>
</organism>
<dbReference type="EMBL" id="FOLE01000010">
    <property type="protein sequence ID" value="SFC82959.1"/>
    <property type="molecule type" value="Genomic_DNA"/>
</dbReference>
<dbReference type="OrthoDB" id="873118at2"/>
<evidence type="ECO:0000313" key="3">
    <source>
        <dbReference type="EMBL" id="SFC82959.1"/>
    </source>
</evidence>
<dbReference type="RefSeq" id="WP_091515229.1">
    <property type="nucleotide sequence ID" value="NZ_FOLE01000010.1"/>
</dbReference>
<evidence type="ECO:0000313" key="4">
    <source>
        <dbReference type="Proteomes" id="UP000199514"/>
    </source>
</evidence>
<evidence type="ECO:0000256" key="1">
    <source>
        <dbReference type="SAM" id="SignalP"/>
    </source>
</evidence>
<dbReference type="NCBIfam" id="TIGR04183">
    <property type="entry name" value="Por_Secre_tail"/>
    <property type="match status" value="1"/>
</dbReference>
<dbReference type="InterPro" id="IPR026444">
    <property type="entry name" value="Secre_tail"/>
</dbReference>
<dbReference type="Pfam" id="PF18962">
    <property type="entry name" value="Por_Secre_tail"/>
    <property type="match status" value="1"/>
</dbReference>
<dbReference type="STRING" id="927664.SAMN05421780_110123"/>
<name>A0A1I1MC72_9BACT</name>
<keyword evidence="1" id="KW-0732">Signal</keyword>